<dbReference type="GO" id="GO:0030677">
    <property type="term" value="C:ribonuclease P complex"/>
    <property type="evidence" value="ECO:0007669"/>
    <property type="project" value="InterPro"/>
</dbReference>
<protein>
    <recommendedName>
        <fullName evidence="8">Ribonuclease P protein subunit</fullName>
    </recommendedName>
</protein>
<evidence type="ECO:0000256" key="7">
    <source>
        <dbReference type="ARBA" id="ARBA00022801"/>
    </source>
</evidence>
<evidence type="ECO:0000256" key="9">
    <source>
        <dbReference type="SAM" id="MobiDB-lite"/>
    </source>
</evidence>
<evidence type="ECO:0000256" key="6">
    <source>
        <dbReference type="ARBA" id="ARBA00022759"/>
    </source>
</evidence>
<dbReference type="SMART" id="SM00538">
    <property type="entry name" value="POP4"/>
    <property type="match status" value="1"/>
</dbReference>
<evidence type="ECO:0000256" key="8">
    <source>
        <dbReference type="PIRNR" id="PIRNR027081"/>
    </source>
</evidence>
<keyword evidence="6" id="KW-0255">Endonuclease</keyword>
<dbReference type="AlphaFoldDB" id="A0A1X7R3E1"/>
<dbReference type="Proteomes" id="UP000196158">
    <property type="component" value="Unassembled WGS sequence"/>
</dbReference>
<dbReference type="PANTHER" id="PTHR13348">
    <property type="entry name" value="RIBONUCLEASE P SUBUNIT P29"/>
    <property type="match status" value="1"/>
</dbReference>
<evidence type="ECO:0000256" key="1">
    <source>
        <dbReference type="ARBA" id="ARBA00004123"/>
    </source>
</evidence>
<dbReference type="EMBL" id="FXLY01000005">
    <property type="protein sequence ID" value="SMN20182.1"/>
    <property type="molecule type" value="Genomic_DNA"/>
</dbReference>
<dbReference type="STRING" id="1789683.A0A1X7R3E1"/>
<keyword evidence="5" id="KW-0540">Nuclease</keyword>
<dbReference type="InterPro" id="IPR023538">
    <property type="entry name" value="RNP1"/>
</dbReference>
<organism evidence="10 11">
    <name type="scientific">Maudiozyma saulgeensis</name>
    <dbReference type="NCBI Taxonomy" id="1789683"/>
    <lineage>
        <taxon>Eukaryota</taxon>
        <taxon>Fungi</taxon>
        <taxon>Dikarya</taxon>
        <taxon>Ascomycota</taxon>
        <taxon>Saccharomycotina</taxon>
        <taxon>Saccharomycetes</taxon>
        <taxon>Saccharomycetales</taxon>
        <taxon>Saccharomycetaceae</taxon>
        <taxon>Maudiozyma</taxon>
    </lineage>
</organism>
<dbReference type="Gene3D" id="2.30.30.210">
    <property type="entry name" value="Ribonuclease P/MRP, subunit p29"/>
    <property type="match status" value="1"/>
</dbReference>
<dbReference type="GO" id="GO:0004519">
    <property type="term" value="F:endonuclease activity"/>
    <property type="evidence" value="ECO:0007669"/>
    <property type="project" value="UniProtKB-KW"/>
</dbReference>
<dbReference type="InterPro" id="IPR036980">
    <property type="entry name" value="RNase_P/MRP_Rpp29_sf"/>
</dbReference>
<keyword evidence="3" id="KW-0963">Cytoplasm</keyword>
<dbReference type="InterPro" id="IPR016848">
    <property type="entry name" value="RNase_P/MRP_Rpp29-subunit"/>
</dbReference>
<dbReference type="GO" id="GO:0000172">
    <property type="term" value="C:ribonuclease MRP complex"/>
    <property type="evidence" value="ECO:0007669"/>
    <property type="project" value="InterPro"/>
</dbReference>
<evidence type="ECO:0000313" key="11">
    <source>
        <dbReference type="Proteomes" id="UP000196158"/>
    </source>
</evidence>
<evidence type="ECO:0000256" key="4">
    <source>
        <dbReference type="ARBA" id="ARBA00022694"/>
    </source>
</evidence>
<dbReference type="GO" id="GO:0016787">
    <property type="term" value="F:hydrolase activity"/>
    <property type="evidence" value="ECO:0007669"/>
    <property type="project" value="UniProtKB-KW"/>
</dbReference>
<evidence type="ECO:0000256" key="2">
    <source>
        <dbReference type="ARBA" id="ARBA00006181"/>
    </source>
</evidence>
<sequence>MDKAQTFIKECLFTKNFDNPNKPIDEQRLQQTLLLMPTDGGLSTRLKRNKSSTKLTTNTLEGTSNNRKHSSYRTINRNSKGALRNYINDCKNASKRAKGIARELKIKNRTELNETIQEKYKDIYDKLPRYESFVPMHEDFWVDYIKDILGLSTPVESGSRPGINGNSSLMKLSMADYNGALLKVVKSKNKNMIGIEGIVIWDSQKSFIMITKGELIDDIKCIPKKGAIFAFEIPINDEEALQYSIVGDRFKYRSVDRASRKFKSRRCDDMLYYLHDET</sequence>
<dbReference type="GO" id="GO:0005634">
    <property type="term" value="C:nucleus"/>
    <property type="evidence" value="ECO:0007669"/>
    <property type="project" value="UniProtKB-SubCell"/>
</dbReference>
<dbReference type="InterPro" id="IPR002730">
    <property type="entry name" value="Rpp29/RNP1"/>
</dbReference>
<gene>
    <name evidence="10" type="ORF">KASA_0N01188G</name>
</gene>
<dbReference type="GO" id="GO:0006364">
    <property type="term" value="P:rRNA processing"/>
    <property type="evidence" value="ECO:0007669"/>
    <property type="project" value="TreeGrafter"/>
</dbReference>
<dbReference type="PANTHER" id="PTHR13348:SF0">
    <property type="entry name" value="RIBONUCLEASE P PROTEIN SUBUNIT P29"/>
    <property type="match status" value="1"/>
</dbReference>
<keyword evidence="11" id="KW-1185">Reference proteome</keyword>
<keyword evidence="4 8" id="KW-0819">tRNA processing</keyword>
<evidence type="ECO:0000256" key="3">
    <source>
        <dbReference type="ARBA" id="ARBA00022490"/>
    </source>
</evidence>
<proteinExistence type="inferred from homology"/>
<dbReference type="OrthoDB" id="124041at2759"/>
<keyword evidence="8" id="KW-0539">Nucleus</keyword>
<evidence type="ECO:0000313" key="10">
    <source>
        <dbReference type="EMBL" id="SMN20182.1"/>
    </source>
</evidence>
<keyword evidence="7" id="KW-0378">Hydrolase</keyword>
<dbReference type="HAMAP" id="MF_00754">
    <property type="entry name" value="RNase_P_1"/>
    <property type="match status" value="1"/>
</dbReference>
<accession>A0A1X7R3E1</accession>
<dbReference type="PIRSF" id="PIRSF027081">
    <property type="entry name" value="RNase_P/MRP_p29_subunit"/>
    <property type="match status" value="1"/>
</dbReference>
<dbReference type="GO" id="GO:0033204">
    <property type="term" value="F:ribonuclease P RNA binding"/>
    <property type="evidence" value="ECO:0007669"/>
    <property type="project" value="InterPro"/>
</dbReference>
<feature type="compositionally biased region" description="Polar residues" evidence="9">
    <location>
        <begin position="52"/>
        <end position="65"/>
    </location>
</feature>
<dbReference type="SUPFAM" id="SSF101744">
    <property type="entry name" value="Rof/RNase P subunit-like"/>
    <property type="match status" value="1"/>
</dbReference>
<dbReference type="GO" id="GO:0001682">
    <property type="term" value="P:tRNA 5'-leader removal"/>
    <property type="evidence" value="ECO:0007669"/>
    <property type="project" value="InterPro"/>
</dbReference>
<dbReference type="Pfam" id="PF01868">
    <property type="entry name" value="RNase_P-MRP_p29"/>
    <property type="match status" value="1"/>
</dbReference>
<name>A0A1X7R3E1_9SACH</name>
<reference evidence="10 11" key="1">
    <citation type="submission" date="2017-04" db="EMBL/GenBank/DDBJ databases">
        <authorList>
            <person name="Afonso C.L."/>
            <person name="Miller P.J."/>
            <person name="Scott M.A."/>
            <person name="Spackman E."/>
            <person name="Goraichik I."/>
            <person name="Dimitrov K.M."/>
            <person name="Suarez D.L."/>
            <person name="Swayne D.E."/>
        </authorList>
    </citation>
    <scope>NUCLEOTIDE SEQUENCE [LARGE SCALE GENOMIC DNA]</scope>
</reference>
<dbReference type="InterPro" id="IPR023534">
    <property type="entry name" value="Rof/RNase_P-like"/>
</dbReference>
<comment type="subcellular location">
    <subcellularLocation>
        <location evidence="1">Nucleus</location>
    </subcellularLocation>
</comment>
<comment type="similarity">
    <text evidence="2">Belongs to the eukaryotic/archaeal RNase P protein component 1 family.</text>
</comment>
<evidence type="ECO:0000256" key="5">
    <source>
        <dbReference type="ARBA" id="ARBA00022722"/>
    </source>
</evidence>
<feature type="region of interest" description="Disordered" evidence="9">
    <location>
        <begin position="51"/>
        <end position="71"/>
    </location>
</feature>